<dbReference type="NCBIfam" id="NF005057">
    <property type="entry name" value="PRK06464.1"/>
    <property type="match status" value="1"/>
</dbReference>
<dbReference type="Pfam" id="PF02896">
    <property type="entry name" value="PEP-utilizers_C"/>
    <property type="match status" value="1"/>
</dbReference>
<evidence type="ECO:0000256" key="2">
    <source>
        <dbReference type="ARBA" id="ARBA00002988"/>
    </source>
</evidence>
<dbReference type="RefSeq" id="WP_236133305.1">
    <property type="nucleotide sequence ID" value="NZ_JAKGTH010000007.1"/>
</dbReference>
<evidence type="ECO:0000256" key="10">
    <source>
        <dbReference type="ARBA" id="ARBA00022777"/>
    </source>
</evidence>
<evidence type="ECO:0000256" key="4">
    <source>
        <dbReference type="ARBA" id="ARBA00007837"/>
    </source>
</evidence>
<feature type="domain" description="PEP-utilising enzyme mobile" evidence="16">
    <location>
        <begin position="382"/>
        <end position="452"/>
    </location>
</feature>
<keyword evidence="7 15" id="KW-0808">Transferase</keyword>
<keyword evidence="9 15" id="KW-0547">Nucleotide-binding</keyword>
<keyword evidence="11 15" id="KW-0067">ATP-binding</keyword>
<dbReference type="SUPFAM" id="SSF56059">
    <property type="entry name" value="Glutathione synthetase ATP-binding domain-like"/>
    <property type="match status" value="1"/>
</dbReference>
<feature type="domain" description="PEP-utilising enzyme C-terminal" evidence="18">
    <location>
        <begin position="487"/>
        <end position="779"/>
    </location>
</feature>
<dbReference type="GO" id="GO:0008986">
    <property type="term" value="F:pyruvate, water dikinase activity"/>
    <property type="evidence" value="ECO:0007669"/>
    <property type="project" value="UniProtKB-EC"/>
</dbReference>
<comment type="catalytic activity">
    <reaction evidence="14 15">
        <text>pyruvate + ATP + H2O = phosphoenolpyruvate + AMP + phosphate + 2 H(+)</text>
        <dbReference type="Rhea" id="RHEA:11364"/>
        <dbReference type="ChEBI" id="CHEBI:15361"/>
        <dbReference type="ChEBI" id="CHEBI:15377"/>
        <dbReference type="ChEBI" id="CHEBI:15378"/>
        <dbReference type="ChEBI" id="CHEBI:30616"/>
        <dbReference type="ChEBI" id="CHEBI:43474"/>
        <dbReference type="ChEBI" id="CHEBI:58702"/>
        <dbReference type="ChEBI" id="CHEBI:456215"/>
        <dbReference type="EC" id="2.7.9.2"/>
    </reaction>
</comment>
<evidence type="ECO:0000256" key="6">
    <source>
        <dbReference type="ARBA" id="ARBA00021623"/>
    </source>
</evidence>
<dbReference type="SUPFAM" id="SSF51621">
    <property type="entry name" value="Phosphoenolpyruvate/pyruvate domain"/>
    <property type="match status" value="1"/>
</dbReference>
<keyword evidence="12 15" id="KW-0460">Magnesium</keyword>
<evidence type="ECO:0000256" key="15">
    <source>
        <dbReference type="PIRNR" id="PIRNR000854"/>
    </source>
</evidence>
<keyword evidence="20" id="KW-1185">Reference proteome</keyword>
<evidence type="ECO:0000313" key="19">
    <source>
        <dbReference type="EMBL" id="MCF4101155.1"/>
    </source>
</evidence>
<sequence length="800" mass="88979">METFIKFFTQISISDIPLVGGKNASLGEMYNELSLEGVRVPNGFATTARAFWLFLRENELEDPLRSLLKELDRTTFNNLSEIGLKARTLILQGVFSEEFSKAIIEAYNKLGDKKDIEVAVRSSATAEDLPSASFAGQHETYLNIQGTQALLLAVKKCFASLYTNRAIKYREDKGFLHHEIALSVGVQKMVRSDKGCSGVGFTLEPESGFKDIIHLSGVWGLGENIVQGMVNPDEFLVFKPTLKKEKNAIVQKKLGDKALTMIYAESNGHSSTVNIDTKLSKQEEYVLTDKEVLTLATWALAIEEHYKKPMDIEWAKDGITNELFITQARPETVHHAKAEHIYYEYKLKEKSNVLAFGSAIGNKIAVGTARLLSSPLEASRLKKGDIIITDTTSPDWDPLLKNAGAIVTNRGGRTSHAAIVARELGVPAVVGTNTATNAIKDGDLITISCAEGKTGFVYSGKLDFDTVKIDFSTFKLPNTEAKFILSDPEKAFQYSFYPNNGIGLLRMEFIITHTIKIHPMALIKFDEIKDLSVKNHIKELTRNYADKESYFIDRLAQGIGTMAAAFYPKEVIVRMSDFKTNEYANLLGGTQFEPNEENPMLGFRGASRYYSPLYKDGFLLECKAIKKVREEMGLENVKVMIPFCRTITEAEKVIDVMSANGLKQAENGLEIYMMVEIPSNVILAEEFAELFDGFSIGSNDLTQLTLGIDRDSELMAPIFNENDAAVKQMIEMVILKARKTQTKIGLCGQAPSDFPQFASFLVNAGINSISFNPDALLNGIKNINKAEEKNRKKFSEKIKN</sequence>
<dbReference type="EMBL" id="JAKGTH010000007">
    <property type="protein sequence ID" value="MCF4101155.1"/>
    <property type="molecule type" value="Genomic_DNA"/>
</dbReference>
<dbReference type="Gene3D" id="3.30.1490.20">
    <property type="entry name" value="ATP-grasp fold, A domain"/>
    <property type="match status" value="1"/>
</dbReference>
<dbReference type="InterPro" id="IPR040442">
    <property type="entry name" value="Pyrv_kinase-like_dom_sf"/>
</dbReference>
<dbReference type="InterPro" id="IPR002192">
    <property type="entry name" value="PPDK_AMP/ATP-bd"/>
</dbReference>
<evidence type="ECO:0000256" key="3">
    <source>
        <dbReference type="ARBA" id="ARBA00004742"/>
    </source>
</evidence>
<gene>
    <name evidence="19" type="primary">ppsA</name>
    <name evidence="19" type="ORF">L1I30_05720</name>
</gene>
<dbReference type="EC" id="2.7.9.2" evidence="5 15"/>
<evidence type="ECO:0000259" key="17">
    <source>
        <dbReference type="Pfam" id="PF01326"/>
    </source>
</evidence>
<evidence type="ECO:0000259" key="18">
    <source>
        <dbReference type="Pfam" id="PF02896"/>
    </source>
</evidence>
<evidence type="ECO:0000256" key="12">
    <source>
        <dbReference type="ARBA" id="ARBA00022842"/>
    </source>
</evidence>
<dbReference type="Proteomes" id="UP001179363">
    <property type="component" value="Unassembled WGS sequence"/>
</dbReference>
<dbReference type="Pfam" id="PF00391">
    <property type="entry name" value="PEP-utilizers"/>
    <property type="match status" value="1"/>
</dbReference>
<dbReference type="InterPro" id="IPR023151">
    <property type="entry name" value="PEP_util_CS"/>
</dbReference>
<feature type="domain" description="Pyruvate phosphate dikinase AMP/ATP-binding" evidence="17">
    <location>
        <begin position="17"/>
        <end position="342"/>
    </location>
</feature>
<evidence type="ECO:0000259" key="16">
    <source>
        <dbReference type="Pfam" id="PF00391"/>
    </source>
</evidence>
<dbReference type="Gene3D" id="3.20.20.60">
    <property type="entry name" value="Phosphoenolpyruvate-binding domains"/>
    <property type="match status" value="1"/>
</dbReference>
<dbReference type="InterPro" id="IPR008279">
    <property type="entry name" value="PEP-util_enz_mobile_dom"/>
</dbReference>
<evidence type="ECO:0000256" key="9">
    <source>
        <dbReference type="ARBA" id="ARBA00022741"/>
    </source>
</evidence>
<reference evidence="19" key="1">
    <citation type="submission" date="2022-01" db="EMBL/GenBank/DDBJ databases">
        <title>Gillisia lutea sp. nov., isolated from marine plastic residues from the Malvarosa beach (Valencia, Spain).</title>
        <authorList>
            <person name="Vidal-Verdu A."/>
            <person name="Molina-Menor E."/>
            <person name="Satari L."/>
            <person name="Pascual J."/>
            <person name="Pereto J."/>
            <person name="Porcar M."/>
        </authorList>
    </citation>
    <scope>NUCLEOTIDE SEQUENCE</scope>
    <source>
        <strain evidence="19">M10.2A</strain>
    </source>
</reference>
<comment type="pathway">
    <text evidence="3 15">Carbohydrate biosynthesis; gluconeogenesis.</text>
</comment>
<dbReference type="PIRSF" id="PIRSF000854">
    <property type="entry name" value="PEP_synthase"/>
    <property type="match status" value="1"/>
</dbReference>
<evidence type="ECO:0000256" key="11">
    <source>
        <dbReference type="ARBA" id="ARBA00022840"/>
    </source>
</evidence>
<comment type="similarity">
    <text evidence="4 15">Belongs to the PEP-utilizing enzyme family.</text>
</comment>
<keyword evidence="8 15" id="KW-0479">Metal-binding</keyword>
<dbReference type="InterPro" id="IPR000121">
    <property type="entry name" value="PEP_util_C"/>
</dbReference>
<dbReference type="InterPro" id="IPR006319">
    <property type="entry name" value="PEP_synth"/>
</dbReference>
<dbReference type="InterPro" id="IPR018274">
    <property type="entry name" value="PEP_util_AS"/>
</dbReference>
<dbReference type="NCBIfam" id="TIGR01418">
    <property type="entry name" value="PEP_synth"/>
    <property type="match status" value="1"/>
</dbReference>
<comment type="function">
    <text evidence="2 15">Catalyzes the phosphorylation of pyruvate to phosphoenolpyruvate.</text>
</comment>
<name>A0ABS9EE56_9FLAO</name>
<dbReference type="PROSITE" id="PS00370">
    <property type="entry name" value="PEP_ENZYMES_PHOS_SITE"/>
    <property type="match status" value="1"/>
</dbReference>
<evidence type="ECO:0000256" key="5">
    <source>
        <dbReference type="ARBA" id="ARBA00011996"/>
    </source>
</evidence>
<dbReference type="InterPro" id="IPR015813">
    <property type="entry name" value="Pyrv/PenolPyrv_kinase-like_dom"/>
</dbReference>
<dbReference type="SUPFAM" id="SSF52009">
    <property type="entry name" value="Phosphohistidine domain"/>
    <property type="match status" value="1"/>
</dbReference>
<evidence type="ECO:0000256" key="14">
    <source>
        <dbReference type="ARBA" id="ARBA00047700"/>
    </source>
</evidence>
<dbReference type="Pfam" id="PF01326">
    <property type="entry name" value="PPDK_N"/>
    <property type="match status" value="1"/>
</dbReference>
<evidence type="ECO:0000256" key="1">
    <source>
        <dbReference type="ARBA" id="ARBA00001946"/>
    </source>
</evidence>
<comment type="caution">
    <text evidence="19">The sequence shown here is derived from an EMBL/GenBank/DDBJ whole genome shotgun (WGS) entry which is preliminary data.</text>
</comment>
<proteinExistence type="inferred from homology"/>
<dbReference type="InterPro" id="IPR036637">
    <property type="entry name" value="Phosphohistidine_dom_sf"/>
</dbReference>
<evidence type="ECO:0000256" key="7">
    <source>
        <dbReference type="ARBA" id="ARBA00022679"/>
    </source>
</evidence>
<dbReference type="InterPro" id="IPR013815">
    <property type="entry name" value="ATP_grasp_subdomain_1"/>
</dbReference>
<organism evidence="19 20">
    <name type="scientific">Gillisia lutea</name>
    <dbReference type="NCBI Taxonomy" id="2909668"/>
    <lineage>
        <taxon>Bacteria</taxon>
        <taxon>Pseudomonadati</taxon>
        <taxon>Bacteroidota</taxon>
        <taxon>Flavobacteriia</taxon>
        <taxon>Flavobacteriales</taxon>
        <taxon>Flavobacteriaceae</taxon>
        <taxon>Gillisia</taxon>
    </lineage>
</organism>
<dbReference type="Gene3D" id="3.50.30.10">
    <property type="entry name" value="Phosphohistidine domain"/>
    <property type="match status" value="1"/>
</dbReference>
<dbReference type="PANTHER" id="PTHR43030">
    <property type="entry name" value="PHOSPHOENOLPYRUVATE SYNTHASE"/>
    <property type="match status" value="1"/>
</dbReference>
<protein>
    <recommendedName>
        <fullName evidence="6 15">Phosphoenolpyruvate synthase</fullName>
        <shortName evidence="15">PEP synthase</shortName>
        <ecNumber evidence="5 15">2.7.9.2</ecNumber>
    </recommendedName>
    <alternativeName>
        <fullName evidence="13 15">Pyruvate, water dikinase</fullName>
    </alternativeName>
</protein>
<evidence type="ECO:0000256" key="8">
    <source>
        <dbReference type="ARBA" id="ARBA00022723"/>
    </source>
</evidence>
<dbReference type="PROSITE" id="PS00742">
    <property type="entry name" value="PEP_ENZYMES_2"/>
    <property type="match status" value="1"/>
</dbReference>
<comment type="cofactor">
    <cofactor evidence="1 15">
        <name>Mg(2+)</name>
        <dbReference type="ChEBI" id="CHEBI:18420"/>
    </cofactor>
</comment>
<keyword evidence="10 15" id="KW-0418">Kinase</keyword>
<accession>A0ABS9EE56</accession>
<evidence type="ECO:0000313" key="20">
    <source>
        <dbReference type="Proteomes" id="UP001179363"/>
    </source>
</evidence>
<dbReference type="PANTHER" id="PTHR43030:SF1">
    <property type="entry name" value="PHOSPHOENOLPYRUVATE SYNTHASE"/>
    <property type="match status" value="1"/>
</dbReference>
<evidence type="ECO:0000256" key="13">
    <source>
        <dbReference type="ARBA" id="ARBA00033470"/>
    </source>
</evidence>
<dbReference type="Gene3D" id="3.30.470.20">
    <property type="entry name" value="ATP-grasp fold, B domain"/>
    <property type="match status" value="1"/>
</dbReference>